<evidence type="ECO:0000256" key="2">
    <source>
        <dbReference type="ARBA" id="ARBA00022448"/>
    </source>
</evidence>
<protein>
    <submittedName>
        <fullName evidence="6">Polyamine binding</fullName>
    </submittedName>
</protein>
<evidence type="ECO:0000256" key="5">
    <source>
        <dbReference type="SAM" id="MobiDB-lite"/>
    </source>
</evidence>
<evidence type="ECO:0000256" key="4">
    <source>
        <dbReference type="ARBA" id="ARBA00022764"/>
    </source>
</evidence>
<keyword evidence="2" id="KW-0813">Transport</keyword>
<organism evidence="6 7">
    <name type="scientific">Musa troglodytarum</name>
    <name type="common">fe'i banana</name>
    <dbReference type="NCBI Taxonomy" id="320322"/>
    <lineage>
        <taxon>Eukaryota</taxon>
        <taxon>Viridiplantae</taxon>
        <taxon>Streptophyta</taxon>
        <taxon>Embryophyta</taxon>
        <taxon>Tracheophyta</taxon>
        <taxon>Spermatophyta</taxon>
        <taxon>Magnoliopsida</taxon>
        <taxon>Liliopsida</taxon>
        <taxon>Zingiberales</taxon>
        <taxon>Musaceae</taxon>
        <taxon>Musa</taxon>
    </lineage>
</organism>
<name>A0A9E7G6T6_9LILI</name>
<dbReference type="Proteomes" id="UP001055439">
    <property type="component" value="Chromosome 6"/>
</dbReference>
<dbReference type="AlphaFoldDB" id="A0A9E7G6T6"/>
<accession>A0A9E7G6T6</accession>
<keyword evidence="3" id="KW-0732">Signal</keyword>
<dbReference type="SUPFAM" id="SSF53850">
    <property type="entry name" value="Periplasmic binding protein-like II"/>
    <property type="match status" value="1"/>
</dbReference>
<dbReference type="PRINTS" id="PR00909">
    <property type="entry name" value="SPERMDNBNDNG"/>
</dbReference>
<proteinExistence type="predicted"/>
<feature type="region of interest" description="Disordered" evidence="5">
    <location>
        <begin position="42"/>
        <end position="61"/>
    </location>
</feature>
<keyword evidence="7" id="KW-1185">Reference proteome</keyword>
<dbReference type="InterPro" id="IPR001188">
    <property type="entry name" value="Sperm_putr-bd"/>
</dbReference>
<evidence type="ECO:0000313" key="7">
    <source>
        <dbReference type="Proteomes" id="UP001055439"/>
    </source>
</evidence>
<evidence type="ECO:0000256" key="3">
    <source>
        <dbReference type="ARBA" id="ARBA00022729"/>
    </source>
</evidence>
<dbReference type="CDD" id="cd13661">
    <property type="entry name" value="PBP2_PotD_PotF_like_1"/>
    <property type="match status" value="1"/>
</dbReference>
<dbReference type="EMBL" id="CP097508">
    <property type="protein sequence ID" value="URE09130.1"/>
    <property type="molecule type" value="Genomic_DNA"/>
</dbReference>
<dbReference type="OrthoDB" id="10266693at2759"/>
<sequence length="548" mass="60886">MYSVALLQSVLVPHPHLRVQNRRATSPSLWLRRLDVRAKPRRRFRPSTALRRPASDGSPATTNSCLPLLSLTETFRRHLGLLVHLAASAAFLIGFGACAFTPASAAVAPPTVVGSPVNETESSDTIVEQSAENEELKAALEAWKSKIYALTVPLRIVALRGSLPPSWIKDFIQVQGTRVRLNLEYRGGLESIFSDLSSASDKGHLQPKSAMAADIISLGDCWLNFAITRGLIEPVKHIEEQEWFKNLSNKWKVHLCRNGKGELDPNGYIWGTPYRWGPMVIAYKKEKFRRHSLRPIEDWSDLWRAELAGKVAMVDSSREVIGAVLKYMGSSYNTKDVETQVVGGRKAVLHNLRMLQRQVRLFDSVHYLKAFSSGDVWVAVGWSSDVIPVAKRMSNVAVIVPKSGSSLWADLWVIPYATRFKTDKIGGRVRSPSPLIYQWLEFCLQIARALPFQQEVIPGASPNAFEQYPGGPTESAKGKPKLDTNLVDGVPTPEILAKCEFLEPLSGKALEDHEWLISSMDKSRGGWIRNILNSSSALFNSRGGNKKS</sequence>
<evidence type="ECO:0000313" key="6">
    <source>
        <dbReference type="EMBL" id="URE09130.1"/>
    </source>
</evidence>
<keyword evidence="4" id="KW-0574">Periplasm</keyword>
<evidence type="ECO:0000256" key="1">
    <source>
        <dbReference type="ARBA" id="ARBA00004418"/>
    </source>
</evidence>
<dbReference type="GO" id="GO:0015846">
    <property type="term" value="P:polyamine transport"/>
    <property type="evidence" value="ECO:0007669"/>
    <property type="project" value="InterPro"/>
</dbReference>
<gene>
    <name evidence="6" type="ORF">MUK42_03897</name>
</gene>
<dbReference type="Pfam" id="PF13343">
    <property type="entry name" value="SBP_bac_6"/>
    <property type="match status" value="1"/>
</dbReference>
<dbReference type="PANTHER" id="PTHR30222:SF17">
    <property type="entry name" value="SPERMIDINE_PUTRESCINE-BINDING PERIPLASMIC PROTEIN"/>
    <property type="match status" value="1"/>
</dbReference>
<dbReference type="GO" id="GO:0019808">
    <property type="term" value="F:polyamine binding"/>
    <property type="evidence" value="ECO:0007669"/>
    <property type="project" value="InterPro"/>
</dbReference>
<comment type="subcellular location">
    <subcellularLocation>
        <location evidence="1">Periplasm</location>
    </subcellularLocation>
</comment>
<reference evidence="6" key="1">
    <citation type="submission" date="2022-05" db="EMBL/GenBank/DDBJ databases">
        <title>The Musa troglodytarum L. genome provides insights into the mechanism of non-climacteric behaviour and enrichment of carotenoids.</title>
        <authorList>
            <person name="Wang J."/>
        </authorList>
    </citation>
    <scope>NUCLEOTIDE SEQUENCE</scope>
    <source>
        <tissue evidence="6">Leaf</tissue>
    </source>
</reference>
<dbReference type="PANTHER" id="PTHR30222">
    <property type="entry name" value="SPERMIDINE/PUTRESCINE-BINDING PERIPLASMIC PROTEIN"/>
    <property type="match status" value="1"/>
</dbReference>
<dbReference type="Gene3D" id="3.40.190.10">
    <property type="entry name" value="Periplasmic binding protein-like II"/>
    <property type="match status" value="2"/>
</dbReference>